<evidence type="ECO:0000256" key="5">
    <source>
        <dbReference type="ARBA" id="ARBA00022801"/>
    </source>
</evidence>
<evidence type="ECO:0000256" key="2">
    <source>
        <dbReference type="ARBA" id="ARBA00022491"/>
    </source>
</evidence>
<proteinExistence type="inferred from homology"/>
<keyword evidence="10 12" id="KW-0234">DNA repair</keyword>
<dbReference type="InterPro" id="IPR036388">
    <property type="entry name" value="WH-like_DNA-bd_sf"/>
</dbReference>
<dbReference type="GO" id="GO:0045892">
    <property type="term" value="P:negative regulation of DNA-templated transcription"/>
    <property type="evidence" value="ECO:0007669"/>
    <property type="project" value="UniProtKB-UniRule"/>
</dbReference>
<comment type="caution">
    <text evidence="12">Lacks conserved residue(s) required for the propagation of feature annotation.</text>
</comment>
<reference evidence="16 17" key="1">
    <citation type="journal article" date="2015" name="Nature">
        <title>rRNA introns, odd ribosomes, and small enigmatic genomes across a large radiation of phyla.</title>
        <authorList>
            <person name="Brown C.T."/>
            <person name="Hug L.A."/>
            <person name="Thomas B.C."/>
            <person name="Sharon I."/>
            <person name="Castelle C.J."/>
            <person name="Singh A."/>
            <person name="Wilkins M.J."/>
            <person name="Williams K.H."/>
            <person name="Banfield J.F."/>
        </authorList>
    </citation>
    <scope>NUCLEOTIDE SEQUENCE [LARGE SCALE GENOMIC DNA]</scope>
</reference>
<keyword evidence="11 12" id="KW-0742">SOS response</keyword>
<feature type="DNA-binding region" description="H-T-H motif" evidence="12">
    <location>
        <begin position="33"/>
        <end position="53"/>
    </location>
</feature>
<accession>A0A0G0IHA8</accession>
<dbReference type="Pfam" id="PF00717">
    <property type="entry name" value="Peptidase_S24"/>
    <property type="match status" value="1"/>
</dbReference>
<dbReference type="Pfam" id="PF01726">
    <property type="entry name" value="LexA_DNA_bind"/>
    <property type="match status" value="1"/>
</dbReference>
<dbReference type="InterPro" id="IPR006199">
    <property type="entry name" value="LexA_DNA-bd_dom"/>
</dbReference>
<dbReference type="GO" id="GO:0004252">
    <property type="term" value="F:serine-type endopeptidase activity"/>
    <property type="evidence" value="ECO:0007669"/>
    <property type="project" value="UniProtKB-UniRule"/>
</dbReference>
<evidence type="ECO:0000256" key="7">
    <source>
        <dbReference type="ARBA" id="ARBA00023015"/>
    </source>
</evidence>
<feature type="domain" description="Peptidase S24/S26A/S26B/S26C" evidence="14">
    <location>
        <begin position="88"/>
        <end position="202"/>
    </location>
</feature>
<keyword evidence="8 12" id="KW-0238">DNA-binding</keyword>
<dbReference type="CDD" id="cd06529">
    <property type="entry name" value="S24_LexA-like"/>
    <property type="match status" value="1"/>
</dbReference>
<evidence type="ECO:0000313" key="17">
    <source>
        <dbReference type="Proteomes" id="UP000034231"/>
    </source>
</evidence>
<evidence type="ECO:0000256" key="1">
    <source>
        <dbReference type="ARBA" id="ARBA00007484"/>
    </source>
</evidence>
<feature type="domain" description="LexA repressor DNA-binding" evidence="15">
    <location>
        <begin position="11"/>
        <end position="70"/>
    </location>
</feature>
<evidence type="ECO:0000256" key="11">
    <source>
        <dbReference type="ARBA" id="ARBA00023236"/>
    </source>
</evidence>
<dbReference type="Gene3D" id="1.10.10.10">
    <property type="entry name" value="Winged helix-like DNA-binding domain superfamily/Winged helix DNA-binding domain"/>
    <property type="match status" value="1"/>
</dbReference>
<dbReference type="SUPFAM" id="SSF46785">
    <property type="entry name" value="Winged helix' DNA-binding domain"/>
    <property type="match status" value="1"/>
</dbReference>
<dbReference type="EMBL" id="LBTX01000006">
    <property type="protein sequence ID" value="KKQ50390.1"/>
    <property type="molecule type" value="Genomic_DNA"/>
</dbReference>
<evidence type="ECO:0000256" key="8">
    <source>
        <dbReference type="ARBA" id="ARBA00023125"/>
    </source>
</evidence>
<dbReference type="GO" id="GO:0003677">
    <property type="term" value="F:DNA binding"/>
    <property type="evidence" value="ECO:0007669"/>
    <property type="project" value="UniProtKB-UniRule"/>
</dbReference>
<dbReference type="InterPro" id="IPR006200">
    <property type="entry name" value="LexA"/>
</dbReference>
<dbReference type="GO" id="GO:0006281">
    <property type="term" value="P:DNA repair"/>
    <property type="evidence" value="ECO:0007669"/>
    <property type="project" value="UniProtKB-UniRule"/>
</dbReference>
<comment type="catalytic activity">
    <reaction evidence="12">
        <text>Hydrolysis of Ala-|-Gly bond in repressor LexA.</text>
        <dbReference type="EC" id="3.4.21.88"/>
    </reaction>
</comment>
<dbReference type="PRINTS" id="PR00726">
    <property type="entry name" value="LEXASERPTASE"/>
</dbReference>
<comment type="similarity">
    <text evidence="1 12 13">Belongs to the peptidase S24 family.</text>
</comment>
<evidence type="ECO:0000256" key="3">
    <source>
        <dbReference type="ARBA" id="ARBA00022705"/>
    </source>
</evidence>
<dbReference type="CDD" id="cd00090">
    <property type="entry name" value="HTH_ARSR"/>
    <property type="match status" value="1"/>
</dbReference>
<evidence type="ECO:0000259" key="15">
    <source>
        <dbReference type="Pfam" id="PF01726"/>
    </source>
</evidence>
<dbReference type="Proteomes" id="UP000034231">
    <property type="component" value="Unassembled WGS sequence"/>
</dbReference>
<evidence type="ECO:0000256" key="13">
    <source>
        <dbReference type="RuleBase" id="RU003991"/>
    </source>
</evidence>
<evidence type="ECO:0000256" key="6">
    <source>
        <dbReference type="ARBA" id="ARBA00022813"/>
    </source>
</evidence>
<evidence type="ECO:0000313" key="16">
    <source>
        <dbReference type="EMBL" id="KKQ50390.1"/>
    </source>
</evidence>
<keyword evidence="2 12" id="KW-0678">Repressor</keyword>
<evidence type="ECO:0000259" key="14">
    <source>
        <dbReference type="Pfam" id="PF00717"/>
    </source>
</evidence>
<protein>
    <recommendedName>
        <fullName evidence="12">LexA repressor</fullName>
        <ecNumber evidence="12">3.4.21.88</ecNumber>
    </recommendedName>
</protein>
<dbReference type="InterPro" id="IPR050077">
    <property type="entry name" value="LexA_repressor"/>
</dbReference>
<evidence type="ECO:0000256" key="9">
    <source>
        <dbReference type="ARBA" id="ARBA00023163"/>
    </source>
</evidence>
<dbReference type="PANTHER" id="PTHR33516:SF2">
    <property type="entry name" value="LEXA REPRESSOR-RELATED"/>
    <property type="match status" value="1"/>
</dbReference>
<keyword evidence="7 12" id="KW-0805">Transcription regulation</keyword>
<dbReference type="SUPFAM" id="SSF51306">
    <property type="entry name" value="LexA/Signal peptidase"/>
    <property type="match status" value="1"/>
</dbReference>
<dbReference type="EC" id="3.4.21.88" evidence="12"/>
<evidence type="ECO:0000256" key="12">
    <source>
        <dbReference type="HAMAP-Rule" id="MF_00015"/>
    </source>
</evidence>
<keyword evidence="4 12" id="KW-0227">DNA damage</keyword>
<evidence type="ECO:0000256" key="4">
    <source>
        <dbReference type="ARBA" id="ARBA00022763"/>
    </source>
</evidence>
<keyword evidence="6 12" id="KW-0068">Autocatalytic cleavage</keyword>
<dbReference type="InterPro" id="IPR036286">
    <property type="entry name" value="LexA/Signal_pep-like_sf"/>
</dbReference>
<dbReference type="InterPro" id="IPR011991">
    <property type="entry name" value="ArsR-like_HTH"/>
</dbReference>
<dbReference type="GO" id="GO:0006508">
    <property type="term" value="P:proteolysis"/>
    <property type="evidence" value="ECO:0007669"/>
    <property type="project" value="InterPro"/>
</dbReference>
<dbReference type="PANTHER" id="PTHR33516">
    <property type="entry name" value="LEXA REPRESSOR"/>
    <property type="match status" value="1"/>
</dbReference>
<dbReference type="PATRIC" id="fig|1618488.3.peg.343"/>
<name>A0A0G0IHA8_9BACT</name>
<keyword evidence="9 12" id="KW-0804">Transcription</keyword>
<comment type="subunit">
    <text evidence="12">Homodimer.</text>
</comment>
<dbReference type="AlphaFoldDB" id="A0A0G0IHA8"/>
<dbReference type="Gene3D" id="2.10.109.10">
    <property type="entry name" value="Umud Fragment, subunit A"/>
    <property type="match status" value="1"/>
</dbReference>
<dbReference type="InterPro" id="IPR015927">
    <property type="entry name" value="Peptidase_S24_S26A/B/C"/>
</dbReference>
<keyword evidence="5 12" id="KW-0378">Hydrolase</keyword>
<dbReference type="GO" id="GO:0006260">
    <property type="term" value="P:DNA replication"/>
    <property type="evidence" value="ECO:0007669"/>
    <property type="project" value="UniProtKB-UniRule"/>
</dbReference>
<dbReference type="InterPro" id="IPR036390">
    <property type="entry name" value="WH_DNA-bd_sf"/>
</dbReference>
<dbReference type="NCBIfam" id="TIGR00498">
    <property type="entry name" value="lexA"/>
    <property type="match status" value="1"/>
</dbReference>
<dbReference type="GO" id="GO:0009432">
    <property type="term" value="P:SOS response"/>
    <property type="evidence" value="ECO:0007669"/>
    <property type="project" value="UniProtKB-UniRule"/>
</dbReference>
<feature type="active site" description="For autocatalytic cleavage activity" evidence="12">
    <location>
        <position position="169"/>
    </location>
</feature>
<evidence type="ECO:0000256" key="10">
    <source>
        <dbReference type="ARBA" id="ARBA00023204"/>
    </source>
</evidence>
<sequence length="209" mass="23094">MIKNMPAIVYKRQKEILDLIAKSIDRYGYAPTLTEIAQNLGLSSLATVHEHLSALEKKGLVRRYRGAVRGIELLDNTEKGNEDTTELPVLGFIACGAPIEPYTDPNATLMVSSTLIKSGDKSFVLQAKGDSMIDDGILSGDYVVIKEQKMANNGDIVVAVLRNGFATLKRYYQEANRIRLQPANSTMSPMYVTDVEIRGKVVAVIRQFN</sequence>
<dbReference type="InterPro" id="IPR006197">
    <property type="entry name" value="Peptidase_S24_LexA"/>
</dbReference>
<feature type="active site" description="For autocatalytic cleavage activity" evidence="12">
    <location>
        <position position="131"/>
    </location>
</feature>
<keyword evidence="3 12" id="KW-0235">DNA replication</keyword>
<organism evidence="16 17">
    <name type="scientific">Candidatus Shapirobacteria bacterium GW2011_GWE1_38_10</name>
    <dbReference type="NCBI Taxonomy" id="1618488"/>
    <lineage>
        <taxon>Bacteria</taxon>
        <taxon>Candidatus Shapironibacteriota</taxon>
    </lineage>
</organism>
<gene>
    <name evidence="12" type="primary">lexA</name>
    <name evidence="16" type="ORF">US68_C0006G0070</name>
</gene>
<dbReference type="HAMAP" id="MF_00015">
    <property type="entry name" value="LexA"/>
    <property type="match status" value="1"/>
</dbReference>
<comment type="caution">
    <text evidence="16">The sequence shown here is derived from an EMBL/GenBank/DDBJ whole genome shotgun (WGS) entry which is preliminary data.</text>
</comment>
<comment type="function">
    <text evidence="12">Represses a number of genes involved in the response to DNA damage (SOS response), including recA and lexA. In the presence of single-stranded DNA, RecA interacts with LexA causing an autocatalytic cleavage which disrupts the DNA-binding part of LexA, leading to derepression of the SOS regulon and eventually DNA repair.</text>
</comment>
<dbReference type="InterPro" id="IPR039418">
    <property type="entry name" value="LexA-like"/>
</dbReference>